<keyword evidence="1" id="KW-1133">Transmembrane helix</keyword>
<keyword evidence="1" id="KW-0472">Membrane</keyword>
<feature type="transmembrane region" description="Helical" evidence="1">
    <location>
        <begin position="110"/>
        <end position="130"/>
    </location>
</feature>
<sequence length="395" mass="43876">MLANDSKFLFRIKGSDNEHKVSFSELFFDLVFVYAITQSAHFLIGHFTPYGLFQSLLILLAVWWCWVFTTWVTNWLDPETIPVRLLLFTLMLLGMFVAIAIPKAFEQHGLLFACSYVALQVGRTLFVCIASRRTKPVLHNDFFRMAIWFSVAGLFWITGALQDGTNRTALWTLALGVEYLSASMSFYVPGIGRSDSKKWDISGAHMAERCGLLIIIALGESLLVTGNTFSHTPWNTSTVLAFVSAFVGTVAMWWIYFSLSAERASERITTSERSGHLGRLIYTYVHFAIIAGIVVVAAADEFILAHASGHVGNSMLIASIGGPALYLIGNILFKRLMFNSHPRSHYVGLVLLGCLVPMALFVAPFVLALLTTSVLVIVGTWETVAVRRSDLKQTL</sequence>
<evidence type="ECO:0000313" key="3">
    <source>
        <dbReference type="Proteomes" id="UP000035057"/>
    </source>
</evidence>
<organism evidence="2 3">
    <name type="scientific">Marinobacter nitratireducens</name>
    <dbReference type="NCBI Taxonomy" id="1137280"/>
    <lineage>
        <taxon>Bacteria</taxon>
        <taxon>Pseudomonadati</taxon>
        <taxon>Pseudomonadota</taxon>
        <taxon>Gammaproteobacteria</taxon>
        <taxon>Pseudomonadales</taxon>
        <taxon>Marinobacteraceae</taxon>
        <taxon>Marinobacter</taxon>
    </lineage>
</organism>
<feature type="transmembrane region" description="Helical" evidence="1">
    <location>
        <begin position="85"/>
        <end position="104"/>
    </location>
</feature>
<dbReference type="RefSeq" id="WP_036129068.1">
    <property type="nucleotide sequence ID" value="NZ_ANIE01000003.1"/>
</dbReference>
<feature type="transmembrane region" description="Helical" evidence="1">
    <location>
        <begin position="168"/>
        <end position="189"/>
    </location>
</feature>
<feature type="transmembrane region" description="Helical" evidence="1">
    <location>
        <begin position="50"/>
        <end position="73"/>
    </location>
</feature>
<feature type="transmembrane region" description="Helical" evidence="1">
    <location>
        <begin position="210"/>
        <end position="227"/>
    </location>
</feature>
<dbReference type="EMBL" id="ANIE01000003">
    <property type="protein sequence ID" value="KEF32446.1"/>
    <property type="molecule type" value="Genomic_DNA"/>
</dbReference>
<protein>
    <submittedName>
        <fullName evidence="2">Putative membrane protein</fullName>
    </submittedName>
</protein>
<gene>
    <name evidence="2" type="ORF">D777_01080</name>
</gene>
<proteinExistence type="predicted"/>
<dbReference type="InterPro" id="IPR010640">
    <property type="entry name" value="Low_temperature_requirement_A"/>
</dbReference>
<dbReference type="PANTHER" id="PTHR36840:SF1">
    <property type="entry name" value="BLL5714 PROTEIN"/>
    <property type="match status" value="1"/>
</dbReference>
<feature type="transmembrane region" description="Helical" evidence="1">
    <location>
        <begin position="345"/>
        <end position="378"/>
    </location>
</feature>
<feature type="transmembrane region" description="Helical" evidence="1">
    <location>
        <begin position="311"/>
        <end position="333"/>
    </location>
</feature>
<keyword evidence="3" id="KW-1185">Reference proteome</keyword>
<dbReference type="STRING" id="1137280.D777_01080"/>
<dbReference type="PANTHER" id="PTHR36840">
    <property type="entry name" value="BLL5714 PROTEIN"/>
    <property type="match status" value="1"/>
</dbReference>
<dbReference type="OrthoDB" id="7698234at2"/>
<feature type="transmembrane region" description="Helical" evidence="1">
    <location>
        <begin position="142"/>
        <end position="162"/>
    </location>
</feature>
<evidence type="ECO:0000313" key="2">
    <source>
        <dbReference type="EMBL" id="KEF32446.1"/>
    </source>
</evidence>
<feature type="transmembrane region" description="Helical" evidence="1">
    <location>
        <begin position="239"/>
        <end position="259"/>
    </location>
</feature>
<dbReference type="Pfam" id="PF06772">
    <property type="entry name" value="LtrA"/>
    <property type="match status" value="1"/>
</dbReference>
<evidence type="ECO:0000256" key="1">
    <source>
        <dbReference type="SAM" id="Phobius"/>
    </source>
</evidence>
<feature type="transmembrane region" description="Helical" evidence="1">
    <location>
        <begin position="21"/>
        <end position="44"/>
    </location>
</feature>
<comment type="caution">
    <text evidence="2">The sequence shown here is derived from an EMBL/GenBank/DDBJ whole genome shotgun (WGS) entry which is preliminary data.</text>
</comment>
<accession>A0A072N4J1</accession>
<keyword evidence="1" id="KW-0812">Transmembrane</keyword>
<reference evidence="2 3" key="1">
    <citation type="submission" date="2012-12" db="EMBL/GenBank/DDBJ databases">
        <title>Genome assembly of Marinobacter sp. AK21.</title>
        <authorList>
            <person name="Khatri I."/>
            <person name="Kumar R."/>
            <person name="Vaidya B."/>
            <person name="Subramanian S."/>
            <person name="Pinnaka A."/>
        </authorList>
    </citation>
    <scope>NUCLEOTIDE SEQUENCE [LARGE SCALE GENOMIC DNA]</scope>
    <source>
        <strain evidence="2 3">AK21</strain>
    </source>
</reference>
<dbReference type="PATRIC" id="fig|1137280.3.peg.895"/>
<dbReference type="Proteomes" id="UP000035057">
    <property type="component" value="Unassembled WGS sequence"/>
</dbReference>
<name>A0A072N4J1_9GAMM</name>
<feature type="transmembrane region" description="Helical" evidence="1">
    <location>
        <begin position="280"/>
        <end position="299"/>
    </location>
</feature>
<dbReference type="AlphaFoldDB" id="A0A072N4J1"/>